<protein>
    <submittedName>
        <fullName evidence="1">Uncharacterized protein</fullName>
    </submittedName>
</protein>
<dbReference type="AlphaFoldDB" id="V6LQ46"/>
<dbReference type="EMBL" id="KI546071">
    <property type="protein sequence ID" value="EST46700.1"/>
    <property type="molecule type" value="Genomic_DNA"/>
</dbReference>
<accession>V6LQ46</accession>
<gene>
    <name evidence="1" type="ORF">SS50377_13294</name>
    <name evidence="2" type="ORF">SS50377_22635</name>
</gene>
<dbReference type="VEuPathDB" id="GiardiaDB:SS50377_22635"/>
<dbReference type="Proteomes" id="UP000018208">
    <property type="component" value="Unassembled WGS sequence"/>
</dbReference>
<keyword evidence="3" id="KW-1185">Reference proteome</keyword>
<evidence type="ECO:0000313" key="2">
    <source>
        <dbReference type="EMBL" id="KAH0575016.1"/>
    </source>
</evidence>
<dbReference type="EMBL" id="AUWU02000003">
    <property type="protein sequence ID" value="KAH0575016.1"/>
    <property type="molecule type" value="Genomic_DNA"/>
</dbReference>
<organism evidence="1">
    <name type="scientific">Spironucleus salmonicida</name>
    <dbReference type="NCBI Taxonomy" id="348837"/>
    <lineage>
        <taxon>Eukaryota</taxon>
        <taxon>Metamonada</taxon>
        <taxon>Diplomonadida</taxon>
        <taxon>Hexamitidae</taxon>
        <taxon>Hexamitinae</taxon>
        <taxon>Spironucleus</taxon>
    </lineage>
</organism>
<evidence type="ECO:0000313" key="3">
    <source>
        <dbReference type="Proteomes" id="UP000018208"/>
    </source>
</evidence>
<evidence type="ECO:0000313" key="1">
    <source>
        <dbReference type="EMBL" id="EST46700.1"/>
    </source>
</evidence>
<sequence length="217" mass="25155">MKVHQGILGVVKSQKKYDINQKLPQILISKESSYDYSDDEQGRNIDFQLFQQTLNTYCETRSSDKKLSQSNVSAIPATVLLTFDKTFEPQSSDQIQQQLPVKERLILCDSDQNQSNNCKITKLLQAPSFTERKSSIRKSKTIDRQRQSSEFTVAPFALAMSQKCKIKSSIEELNYEEERLEYISQLIDDHLENIAILQQNEMFIKQFLVDQENNNQM</sequence>
<reference evidence="1 2" key="1">
    <citation type="journal article" date="2014" name="PLoS Genet.">
        <title>The Genome of Spironucleus salmonicida Highlights a Fish Pathogen Adapted to Fluctuating Environments.</title>
        <authorList>
            <person name="Xu F."/>
            <person name="Jerlstrom-Hultqvist J."/>
            <person name="Einarsson E."/>
            <person name="Astvaldsson A."/>
            <person name="Svard S.G."/>
            <person name="Andersson J.O."/>
        </authorList>
    </citation>
    <scope>NUCLEOTIDE SEQUENCE</scope>
    <source>
        <strain evidence="2">ATCC 50377</strain>
    </source>
</reference>
<name>V6LQ46_9EUKA</name>
<proteinExistence type="predicted"/>
<reference evidence="2" key="2">
    <citation type="submission" date="2020-12" db="EMBL/GenBank/DDBJ databases">
        <title>New Spironucleus salmonicida genome in near-complete chromosomes.</title>
        <authorList>
            <person name="Xu F."/>
            <person name="Kurt Z."/>
            <person name="Jimenez-Gonzalez A."/>
            <person name="Astvaldsson A."/>
            <person name="Andersson J.O."/>
            <person name="Svard S.G."/>
        </authorList>
    </citation>
    <scope>NUCLEOTIDE SEQUENCE</scope>
    <source>
        <strain evidence="2">ATCC 50377</strain>
    </source>
</reference>